<accession>J3N413</accession>
<evidence type="ECO:0000256" key="1">
    <source>
        <dbReference type="SAM" id="MobiDB-lite"/>
    </source>
</evidence>
<keyword evidence="2" id="KW-1133">Transmembrane helix</keyword>
<keyword evidence="2" id="KW-0812">Transmembrane</keyword>
<name>J3N413_ORYBR</name>
<dbReference type="HOGENOM" id="CLU_2124890_0_0_1"/>
<proteinExistence type="predicted"/>
<feature type="transmembrane region" description="Helical" evidence="2">
    <location>
        <begin position="32"/>
        <end position="58"/>
    </location>
</feature>
<dbReference type="EnsemblPlants" id="OB10G22610.1">
    <property type="protein sequence ID" value="OB10G22610.1"/>
    <property type="gene ID" value="OB10G22610"/>
</dbReference>
<evidence type="ECO:0000256" key="2">
    <source>
        <dbReference type="SAM" id="Phobius"/>
    </source>
</evidence>
<keyword evidence="4" id="KW-1185">Reference proteome</keyword>
<reference evidence="3" key="1">
    <citation type="journal article" date="2013" name="Nat. Commun.">
        <title>Whole-genome sequencing of Oryza brachyantha reveals mechanisms underlying Oryza genome evolution.</title>
        <authorList>
            <person name="Chen J."/>
            <person name="Huang Q."/>
            <person name="Gao D."/>
            <person name="Wang J."/>
            <person name="Lang Y."/>
            <person name="Liu T."/>
            <person name="Li B."/>
            <person name="Bai Z."/>
            <person name="Luis Goicoechea J."/>
            <person name="Liang C."/>
            <person name="Chen C."/>
            <person name="Zhang W."/>
            <person name="Sun S."/>
            <person name="Liao Y."/>
            <person name="Zhang X."/>
            <person name="Yang L."/>
            <person name="Song C."/>
            <person name="Wang M."/>
            <person name="Shi J."/>
            <person name="Liu G."/>
            <person name="Liu J."/>
            <person name="Zhou H."/>
            <person name="Zhou W."/>
            <person name="Yu Q."/>
            <person name="An N."/>
            <person name="Chen Y."/>
            <person name="Cai Q."/>
            <person name="Wang B."/>
            <person name="Liu B."/>
            <person name="Min J."/>
            <person name="Huang Y."/>
            <person name="Wu H."/>
            <person name="Li Z."/>
            <person name="Zhang Y."/>
            <person name="Yin Y."/>
            <person name="Song W."/>
            <person name="Jiang J."/>
            <person name="Jackson S.A."/>
            <person name="Wing R.A."/>
            <person name="Wang J."/>
            <person name="Chen M."/>
        </authorList>
    </citation>
    <scope>NUCLEOTIDE SEQUENCE [LARGE SCALE GENOMIC DNA]</scope>
    <source>
        <strain evidence="3">cv. IRGC 101232</strain>
    </source>
</reference>
<organism evidence="3">
    <name type="scientific">Oryza brachyantha</name>
    <name type="common">malo sina</name>
    <dbReference type="NCBI Taxonomy" id="4533"/>
    <lineage>
        <taxon>Eukaryota</taxon>
        <taxon>Viridiplantae</taxon>
        <taxon>Streptophyta</taxon>
        <taxon>Embryophyta</taxon>
        <taxon>Tracheophyta</taxon>
        <taxon>Spermatophyta</taxon>
        <taxon>Magnoliopsida</taxon>
        <taxon>Liliopsida</taxon>
        <taxon>Poales</taxon>
        <taxon>Poaceae</taxon>
        <taxon>BOP clade</taxon>
        <taxon>Oryzoideae</taxon>
        <taxon>Oryzeae</taxon>
        <taxon>Oryzinae</taxon>
        <taxon>Oryza</taxon>
    </lineage>
</organism>
<keyword evidence="2" id="KW-0472">Membrane</keyword>
<evidence type="ECO:0000313" key="4">
    <source>
        <dbReference type="Proteomes" id="UP000006038"/>
    </source>
</evidence>
<reference evidence="3" key="2">
    <citation type="submission" date="2013-04" db="UniProtKB">
        <authorList>
            <consortium name="EnsemblPlants"/>
        </authorList>
    </citation>
    <scope>IDENTIFICATION</scope>
</reference>
<sequence>MLMQQTLDAIGCSQSLMWPHFNLRDREGRRTVLLLLAALLPVGALCAIPDLVATSVLLPARVYLRSKGEPGRLTSCMALAVGCVRQGREERKTREIEHGSEKENKGGEKKSKII</sequence>
<feature type="region of interest" description="Disordered" evidence="1">
    <location>
        <begin position="87"/>
        <end position="114"/>
    </location>
</feature>
<dbReference type="AlphaFoldDB" id="J3N413"/>
<protein>
    <submittedName>
        <fullName evidence="3">Uncharacterized protein</fullName>
    </submittedName>
</protein>
<dbReference type="Proteomes" id="UP000006038">
    <property type="component" value="Chromosome 10"/>
</dbReference>
<dbReference type="Gramene" id="OB10G22610.1">
    <property type="protein sequence ID" value="OB10G22610.1"/>
    <property type="gene ID" value="OB10G22610"/>
</dbReference>
<evidence type="ECO:0000313" key="3">
    <source>
        <dbReference type="EnsemblPlants" id="OB10G22610.1"/>
    </source>
</evidence>